<dbReference type="EMBL" id="CP068393">
    <property type="protein sequence ID" value="QUC66392.1"/>
    <property type="molecule type" value="Genomic_DNA"/>
</dbReference>
<accession>A0AC61MVQ4</accession>
<keyword evidence="2" id="KW-1185">Reference proteome</keyword>
<name>A0AC61MVQ4_9FIRM</name>
<dbReference type="Proteomes" id="UP000682782">
    <property type="component" value="Chromosome"/>
</dbReference>
<organism evidence="1 2">
    <name type="scientific">Aristaeella hokkaidonensis</name>
    <dbReference type="NCBI Taxonomy" id="3046382"/>
    <lineage>
        <taxon>Bacteria</taxon>
        <taxon>Bacillati</taxon>
        <taxon>Bacillota</taxon>
        <taxon>Clostridia</taxon>
        <taxon>Eubacteriales</taxon>
        <taxon>Aristaeellaceae</taxon>
        <taxon>Aristaeella</taxon>
    </lineage>
</organism>
<protein>
    <submittedName>
        <fullName evidence="1">Uncharacterized protein</fullName>
    </submittedName>
</protein>
<proteinExistence type="predicted"/>
<evidence type="ECO:0000313" key="2">
    <source>
        <dbReference type="Proteomes" id="UP000682782"/>
    </source>
</evidence>
<evidence type="ECO:0000313" key="1">
    <source>
        <dbReference type="EMBL" id="QUC66392.1"/>
    </source>
</evidence>
<gene>
    <name evidence="1" type="ORF">JYE49_11045</name>
</gene>
<sequence>MLKKLLVILLLLSISIFSCSACFADDIVKIGGGGTGLLIYVNYQDTLPDGRMIFSGRGGADFERQRARLLCVNPDGTVSWEYVDQDEKEFYKVVVLEDGNIAVRMEEKVVLFTPDGKNTGREVIPSGASVDNTQVISRGLLKHYGEKNGFTEFIDWDGNFRFRTDCAFYATLTEDDGLVMTGRDPGVGASFADAIIMKIDWQGNLLWKKILPSMTEERGEATDISDLDGCFRTSDGCYLAVHKQHVKDYDHPNDFHDWREYTALIKFSADGEILWEKQPETGRRFEDVAEYEGKYCVSYYSGLDIPGNSCYLWLDADGNELGTTVRSLNRQEIPGEWYGRLMRKMQMEMIPSKEGLWQNIQIINENLTSAGDNYIMSVQQMLVRVPEL</sequence>
<reference evidence="1" key="1">
    <citation type="submission" date="2021-01" db="EMBL/GenBank/DDBJ databases">
        <title>Complete genome sequence of Clostridiales bacterium R-7.</title>
        <authorList>
            <person name="Mahoney-Kurpe S.C."/>
            <person name="Palevich N."/>
            <person name="Koike S."/>
            <person name="Moon C.D."/>
            <person name="Attwood G.T."/>
        </authorList>
    </citation>
    <scope>NUCLEOTIDE SEQUENCE</scope>
    <source>
        <strain evidence="1">R-7</strain>
    </source>
</reference>